<dbReference type="Proteomes" id="UP001519460">
    <property type="component" value="Unassembled WGS sequence"/>
</dbReference>
<protein>
    <submittedName>
        <fullName evidence="2">Uncharacterized protein</fullName>
    </submittedName>
</protein>
<evidence type="ECO:0000313" key="2">
    <source>
        <dbReference type="EMBL" id="KAK7486744.1"/>
    </source>
</evidence>
<feature type="region of interest" description="Disordered" evidence="1">
    <location>
        <begin position="149"/>
        <end position="169"/>
    </location>
</feature>
<dbReference type="EMBL" id="JACVVK020000174">
    <property type="protein sequence ID" value="KAK7486744.1"/>
    <property type="molecule type" value="Genomic_DNA"/>
</dbReference>
<proteinExistence type="predicted"/>
<feature type="region of interest" description="Disordered" evidence="1">
    <location>
        <begin position="1"/>
        <end position="26"/>
    </location>
</feature>
<evidence type="ECO:0000256" key="1">
    <source>
        <dbReference type="SAM" id="MobiDB-lite"/>
    </source>
</evidence>
<accession>A0ABD0KI75</accession>
<reference evidence="2 3" key="1">
    <citation type="journal article" date="2023" name="Sci. Data">
        <title>Genome assembly of the Korean intertidal mud-creeper Batillaria attramentaria.</title>
        <authorList>
            <person name="Patra A.K."/>
            <person name="Ho P.T."/>
            <person name="Jun S."/>
            <person name="Lee S.J."/>
            <person name="Kim Y."/>
            <person name="Won Y.J."/>
        </authorList>
    </citation>
    <scope>NUCLEOTIDE SEQUENCE [LARGE SCALE GENOMIC DNA]</scope>
    <source>
        <strain evidence="2">Wonlab-2016</strain>
    </source>
</reference>
<dbReference type="AlphaFoldDB" id="A0ABD0KI75"/>
<feature type="compositionally biased region" description="Basic and acidic residues" evidence="1">
    <location>
        <begin position="158"/>
        <end position="169"/>
    </location>
</feature>
<sequence length="169" mass="18768">MDHKELRGGVVEKGSRKMGGGRRGGMGKRRFVMESLDGHGHCQLNQVSNVQRETEKERELAEKVIDHKELQGGVVEKMTRSVTSGQRRKKSESWPREGMDQSSSEVESLEAITEAVWRGGNLIASGGQLHVIYRLLSPRAAIMARDKVGEGGGDVWEGDGREDWRPMGK</sequence>
<keyword evidence="3" id="KW-1185">Reference proteome</keyword>
<gene>
    <name evidence="2" type="ORF">BaRGS_00022028</name>
</gene>
<name>A0ABD0KI75_9CAEN</name>
<feature type="region of interest" description="Disordered" evidence="1">
    <location>
        <begin position="71"/>
        <end position="106"/>
    </location>
</feature>
<comment type="caution">
    <text evidence="2">The sequence shown here is derived from an EMBL/GenBank/DDBJ whole genome shotgun (WGS) entry which is preliminary data.</text>
</comment>
<organism evidence="2 3">
    <name type="scientific">Batillaria attramentaria</name>
    <dbReference type="NCBI Taxonomy" id="370345"/>
    <lineage>
        <taxon>Eukaryota</taxon>
        <taxon>Metazoa</taxon>
        <taxon>Spiralia</taxon>
        <taxon>Lophotrochozoa</taxon>
        <taxon>Mollusca</taxon>
        <taxon>Gastropoda</taxon>
        <taxon>Caenogastropoda</taxon>
        <taxon>Sorbeoconcha</taxon>
        <taxon>Cerithioidea</taxon>
        <taxon>Batillariidae</taxon>
        <taxon>Batillaria</taxon>
    </lineage>
</organism>
<evidence type="ECO:0000313" key="3">
    <source>
        <dbReference type="Proteomes" id="UP001519460"/>
    </source>
</evidence>